<evidence type="ECO:0000256" key="1">
    <source>
        <dbReference type="SAM" id="MobiDB-lite"/>
    </source>
</evidence>
<dbReference type="InterPro" id="IPR035979">
    <property type="entry name" value="RBD_domain_sf"/>
</dbReference>
<dbReference type="PANTHER" id="PTHR13020:SF25">
    <property type="entry name" value="PROTEIN GAWKY"/>
    <property type="match status" value="1"/>
</dbReference>
<feature type="compositionally biased region" description="Polar residues" evidence="1">
    <location>
        <begin position="592"/>
        <end position="604"/>
    </location>
</feature>
<feature type="region of interest" description="Disordered" evidence="1">
    <location>
        <begin position="756"/>
        <end position="868"/>
    </location>
</feature>
<dbReference type="InterPro" id="IPR015940">
    <property type="entry name" value="UBA"/>
</dbReference>
<feature type="compositionally biased region" description="Low complexity" evidence="1">
    <location>
        <begin position="1"/>
        <end position="35"/>
    </location>
</feature>
<gene>
    <name evidence="3" type="primary">109580462</name>
</gene>
<feature type="compositionally biased region" description="Polar residues" evidence="1">
    <location>
        <begin position="994"/>
        <end position="1003"/>
    </location>
</feature>
<feature type="compositionally biased region" description="Low complexity" evidence="1">
    <location>
        <begin position="1284"/>
        <end position="1297"/>
    </location>
</feature>
<feature type="region of interest" description="Disordered" evidence="1">
    <location>
        <begin position="1206"/>
        <end position="1304"/>
    </location>
</feature>
<dbReference type="Gene3D" id="1.10.8.10">
    <property type="entry name" value="DNA helicase RuvA subunit, C-terminal domain"/>
    <property type="match status" value="1"/>
</dbReference>
<dbReference type="GO" id="GO:0060213">
    <property type="term" value="P:positive regulation of nuclear-transcribed mRNA poly(A) tail shortening"/>
    <property type="evidence" value="ECO:0007669"/>
    <property type="project" value="TreeGrafter"/>
</dbReference>
<feature type="region of interest" description="Disordered" evidence="1">
    <location>
        <begin position="962"/>
        <end position="1039"/>
    </location>
</feature>
<feature type="compositionally biased region" description="Polar residues" evidence="1">
    <location>
        <begin position="173"/>
        <end position="195"/>
    </location>
</feature>
<dbReference type="GO" id="GO:0000932">
    <property type="term" value="C:P-body"/>
    <property type="evidence" value="ECO:0007669"/>
    <property type="project" value="TreeGrafter"/>
</dbReference>
<feature type="domain" description="UBA" evidence="2">
    <location>
        <begin position="476"/>
        <end position="519"/>
    </location>
</feature>
<dbReference type="InterPro" id="IPR052068">
    <property type="entry name" value="GW182_domain"/>
</dbReference>
<accession>A0A1X7VFF0</accession>
<organism evidence="3">
    <name type="scientific">Amphimedon queenslandica</name>
    <name type="common">Sponge</name>
    <dbReference type="NCBI Taxonomy" id="400682"/>
    <lineage>
        <taxon>Eukaryota</taxon>
        <taxon>Metazoa</taxon>
        <taxon>Porifera</taxon>
        <taxon>Demospongiae</taxon>
        <taxon>Heteroscleromorpha</taxon>
        <taxon>Haplosclerida</taxon>
        <taxon>Niphatidae</taxon>
        <taxon>Amphimedon</taxon>
    </lineage>
</organism>
<feature type="compositionally biased region" description="Polar residues" evidence="1">
    <location>
        <begin position="453"/>
        <end position="472"/>
    </location>
</feature>
<feature type="compositionally biased region" description="Basic and acidic residues" evidence="1">
    <location>
        <begin position="693"/>
        <end position="702"/>
    </location>
</feature>
<feature type="compositionally biased region" description="Low complexity" evidence="1">
    <location>
        <begin position="286"/>
        <end position="310"/>
    </location>
</feature>
<dbReference type="InterPro" id="IPR009060">
    <property type="entry name" value="UBA-like_sf"/>
</dbReference>
<evidence type="ECO:0000313" key="3">
    <source>
        <dbReference type="EnsemblMetazoa" id="Aqu2.1.38469_001"/>
    </source>
</evidence>
<feature type="compositionally biased region" description="Polar residues" evidence="1">
    <location>
        <begin position="760"/>
        <end position="784"/>
    </location>
</feature>
<reference evidence="4" key="1">
    <citation type="journal article" date="2010" name="Nature">
        <title>The Amphimedon queenslandica genome and the evolution of animal complexity.</title>
        <authorList>
            <person name="Srivastava M."/>
            <person name="Simakov O."/>
            <person name="Chapman J."/>
            <person name="Fahey B."/>
            <person name="Gauthier M.E."/>
            <person name="Mitros T."/>
            <person name="Richards G.S."/>
            <person name="Conaco C."/>
            <person name="Dacre M."/>
            <person name="Hellsten U."/>
            <person name="Larroux C."/>
            <person name="Putnam N.H."/>
            <person name="Stanke M."/>
            <person name="Adamska M."/>
            <person name="Darling A."/>
            <person name="Degnan S.M."/>
            <person name="Oakley T.H."/>
            <person name="Plachetzki D.C."/>
            <person name="Zhai Y."/>
            <person name="Adamski M."/>
            <person name="Calcino A."/>
            <person name="Cummins S.F."/>
            <person name="Goodstein D.M."/>
            <person name="Harris C."/>
            <person name="Jackson D.J."/>
            <person name="Leys S.P."/>
            <person name="Shu S."/>
            <person name="Woodcroft B.J."/>
            <person name="Vervoort M."/>
            <person name="Kosik K.S."/>
            <person name="Manning G."/>
            <person name="Degnan B.M."/>
            <person name="Rokhsar D.S."/>
        </authorList>
    </citation>
    <scope>NUCLEOTIDE SEQUENCE [LARGE SCALE GENOMIC DNA]</scope>
</reference>
<feature type="region of interest" description="Disordered" evidence="1">
    <location>
        <begin position="525"/>
        <end position="608"/>
    </location>
</feature>
<feature type="compositionally biased region" description="Low complexity" evidence="1">
    <location>
        <begin position="1223"/>
        <end position="1261"/>
    </location>
</feature>
<dbReference type="InParanoid" id="A0A1X7VFF0"/>
<dbReference type="SMART" id="SM00360">
    <property type="entry name" value="RRM"/>
    <property type="match status" value="1"/>
</dbReference>
<dbReference type="EnsemblMetazoa" id="Aqu2.1.38469_001">
    <property type="protein sequence ID" value="Aqu2.1.38469_001"/>
    <property type="gene ID" value="Aqu2.1.38469"/>
</dbReference>
<dbReference type="OrthoDB" id="5919166at2759"/>
<feature type="region of interest" description="Disordered" evidence="1">
    <location>
        <begin position="1"/>
        <end position="481"/>
    </location>
</feature>
<reference evidence="3" key="2">
    <citation type="submission" date="2017-05" db="UniProtKB">
        <authorList>
            <consortium name="EnsemblMetazoa"/>
        </authorList>
    </citation>
    <scope>IDENTIFICATION</scope>
</reference>
<proteinExistence type="predicted"/>
<evidence type="ECO:0000313" key="4">
    <source>
        <dbReference type="Proteomes" id="UP000007879"/>
    </source>
</evidence>
<dbReference type="GO" id="GO:0035195">
    <property type="term" value="P:miRNA-mediated post-transcriptional gene silencing"/>
    <property type="evidence" value="ECO:0007669"/>
    <property type="project" value="TreeGrafter"/>
</dbReference>
<feature type="compositionally biased region" description="Low complexity" evidence="1">
    <location>
        <begin position="96"/>
        <end position="110"/>
    </location>
</feature>
<dbReference type="InterPro" id="IPR012677">
    <property type="entry name" value="Nucleotide-bd_a/b_plait_sf"/>
</dbReference>
<feature type="compositionally biased region" description="Gly residues" evidence="1">
    <location>
        <begin position="271"/>
        <end position="285"/>
    </location>
</feature>
<dbReference type="Gene3D" id="3.30.70.330">
    <property type="match status" value="1"/>
</dbReference>
<feature type="compositionally biased region" description="Low complexity" evidence="1">
    <location>
        <begin position="118"/>
        <end position="159"/>
    </location>
</feature>
<dbReference type="PANTHER" id="PTHR13020">
    <property type="entry name" value="TRINUCLEOTIDE REPEAT-CONTAINING GENE 6"/>
    <property type="match status" value="1"/>
</dbReference>
<dbReference type="GO" id="GO:0003723">
    <property type="term" value="F:RNA binding"/>
    <property type="evidence" value="ECO:0007669"/>
    <property type="project" value="InterPro"/>
</dbReference>
<feature type="compositionally biased region" description="Basic and acidic residues" evidence="1">
    <location>
        <begin position="246"/>
        <end position="263"/>
    </location>
</feature>
<feature type="compositionally biased region" description="Low complexity" evidence="1">
    <location>
        <begin position="64"/>
        <end position="81"/>
    </location>
</feature>
<dbReference type="Pfam" id="PF00076">
    <property type="entry name" value="RRM_1"/>
    <property type="match status" value="1"/>
</dbReference>
<feature type="region of interest" description="Disordered" evidence="1">
    <location>
        <begin position="725"/>
        <end position="744"/>
    </location>
</feature>
<name>A0A1X7VFF0_AMPQE</name>
<feature type="compositionally biased region" description="Polar residues" evidence="1">
    <location>
        <begin position="311"/>
        <end position="324"/>
    </location>
</feature>
<dbReference type="SUPFAM" id="SSF54928">
    <property type="entry name" value="RNA-binding domain, RBD"/>
    <property type="match status" value="1"/>
</dbReference>
<dbReference type="Proteomes" id="UP000007879">
    <property type="component" value="Unassembled WGS sequence"/>
</dbReference>
<dbReference type="InterPro" id="IPR000504">
    <property type="entry name" value="RRM_dom"/>
</dbReference>
<sequence length="1304" mass="137417">MSTNTTATASPSTHNNNNNYSNTANSTTRRNNSRTPSKDTDNNKRKGGGGGETSKSSVMKSKAYSPGSGSGTTSPPNGYSSRFYYREMPPRFQSHKYSSSKPVNPKSNKTGSKKSKETTSSASTSSTKWPPHSSSSAPDSNWSNSSATSPDSASDSNPSIQSNKFSGRGSDGPWNNQPRQQQSHDQTWPSSSNHWVSDEDSYSNSDPITEEGLSNEMSDGFQGSSTRGPDKATGGGRQLNEVWEDESARQKKHLETTSCRDVKSPSNESVDGGGDSTVGGEGGGVWRSRNSMGSTSSVNSVGSSSSWKTSNTRINNYNRSNSPRKGTGMGGGRYESHRSLSVSSNGGGGIGRGSSRFSGKKKPVMDLDDAIESLHSEPSGWGDLPSPKPTGIDTGTEVWGIPDDVKQKMKKDKPHIGGGRGQSWSDTGDEWGGPEVDQGWNGGRENGSEAYQWETTGPGNLSDGSNGWSTVSKGGKERSNVTDKVKLLVDMGFSPSSCEKVLKMNNNNIEAALGDLLALSALKEDDQELSSAPPPSLNLAPPIKSNETGPSPPPSSSSSHYFIATSSTSSSPTPPLTPSLQSPWNHRPPSVPSTSMLTTPTTNSGGAGGNVHTGLDLVNLQQVLGQQLNQYLLLRQRLMIQISQLKAVPQGGGAPQHQFLMANLNQINTQIKGAHQQLALINQMILKQQQHLSPDDKDEKDNLVLGGVSSEATPTTSGIDVSVSMQSLSLDPPPPPPPGEVGKLSARNLSRLQKVMTSVDEGSSSGATITGTDDTSTLSQSESILQEDANDSPPLLLNTSTSTTSTVSSGGGFTSSGRFSSVRSVDEIPEFKPGVPWNPHSSKPHHSLTAPSTPSGPSGDYTVPGMYGAEPSEKSYSAYNRGGSSYMPSAGFGNPHPSTGGIVGMDSKFQGTSRFSSQAPTSLQFNRSNSYNGSSNSFYANSTVGGGVGSSSAYKGYGVGMQQGQQSKYHPQQSQMHVQQPSSFSRRPKLGHQHSYSGYSSTLPPTPTGGNYGGRSSVSGGSYRGNGGSYGQQQQNKWTFDGNPWGMPATSGSIWSMESSDSLLNTTASSGGTGTGYNDWRGGGGGGAMGRKPSLPLQLSPHNSFIVLRNVTPQIDETSLREVCSEYGKVLACTINSFNESVLIRYSTKEEAALAKSGLDRNPSICGVYVNPQFASEADISSFSDQRTPSSNISLSSAFGMSSSWLPQRLPHPSPQPVKKPASLWGTDSRTSSSSDSSQMSLWGTSDSSSTGLTSLSSPWGNSVLPPTPSQPLPTAAQREEGSSHQSTVSSSPPLSTFLPNGLF</sequence>
<dbReference type="CDD" id="cd14297">
    <property type="entry name" value="UBA2_spUBP14_like"/>
    <property type="match status" value="1"/>
</dbReference>
<feature type="region of interest" description="Disordered" evidence="1">
    <location>
        <begin position="691"/>
        <end position="718"/>
    </location>
</feature>
<dbReference type="KEGG" id="aqu:109580462"/>
<dbReference type="EnsemblMetazoa" id="XM_019993654.1">
    <property type="protein sequence ID" value="XP_019849213.1"/>
    <property type="gene ID" value="LOC109580462"/>
</dbReference>
<dbReference type="GO" id="GO:0005654">
    <property type="term" value="C:nucleoplasm"/>
    <property type="evidence" value="ECO:0007669"/>
    <property type="project" value="TreeGrafter"/>
</dbReference>
<feature type="compositionally biased region" description="Low complexity" evidence="1">
    <location>
        <begin position="556"/>
        <end position="571"/>
    </location>
</feature>
<feature type="compositionally biased region" description="Polar residues" evidence="1">
    <location>
        <begin position="962"/>
        <end position="985"/>
    </location>
</feature>
<dbReference type="PROSITE" id="PS50030">
    <property type="entry name" value="UBA"/>
    <property type="match status" value="1"/>
</dbReference>
<protein>
    <recommendedName>
        <fullName evidence="2">UBA domain-containing protein</fullName>
    </recommendedName>
</protein>
<keyword evidence="4" id="KW-1185">Reference proteome</keyword>
<feature type="compositionally biased region" description="Low complexity" evidence="1">
    <location>
        <begin position="799"/>
        <end position="808"/>
    </location>
</feature>
<dbReference type="STRING" id="400682.A0A1X7VFF0"/>
<feature type="compositionally biased region" description="Polar residues" evidence="1">
    <location>
        <begin position="215"/>
        <end position="227"/>
    </location>
</feature>
<evidence type="ECO:0000259" key="2">
    <source>
        <dbReference type="PROSITE" id="PS50030"/>
    </source>
</evidence>
<dbReference type="SUPFAM" id="SSF46934">
    <property type="entry name" value="UBA-like"/>
    <property type="match status" value="1"/>
</dbReference>